<reference evidence="11 12" key="1">
    <citation type="submission" date="2024-09" db="EMBL/GenBank/DDBJ databases">
        <title>Laminarin stimulates single cell rates of sulfate reduction while oxygen inhibits transcriptomic activity in coastal marine sediment.</title>
        <authorList>
            <person name="Lindsay M."/>
            <person name="Orcutt B."/>
            <person name="Emerson D."/>
            <person name="Stepanauskas R."/>
            <person name="D'Angelo T."/>
        </authorList>
    </citation>
    <scope>NUCLEOTIDE SEQUENCE [LARGE SCALE GENOMIC DNA]</scope>
    <source>
        <strain evidence="11">SAG AM-311-K15</strain>
    </source>
</reference>
<dbReference type="InterPro" id="IPR000412">
    <property type="entry name" value="ABC_2_transport"/>
</dbReference>
<feature type="domain" description="ABC transmembrane type-2" evidence="10">
    <location>
        <begin position="55"/>
        <end position="278"/>
    </location>
</feature>
<feature type="transmembrane region" description="Helical" evidence="9">
    <location>
        <begin position="164"/>
        <end position="185"/>
    </location>
</feature>
<evidence type="ECO:0000256" key="8">
    <source>
        <dbReference type="ARBA" id="ARBA00023136"/>
    </source>
</evidence>
<dbReference type="PROSITE" id="PS51012">
    <property type="entry name" value="ABC_TM2"/>
    <property type="match status" value="1"/>
</dbReference>
<feature type="transmembrane region" description="Helical" evidence="9">
    <location>
        <begin position="54"/>
        <end position="79"/>
    </location>
</feature>
<evidence type="ECO:0000256" key="5">
    <source>
        <dbReference type="ARBA" id="ARBA00022519"/>
    </source>
</evidence>
<proteinExistence type="inferred from homology"/>
<feature type="transmembrane region" description="Helical" evidence="9">
    <location>
        <begin position="256"/>
        <end position="275"/>
    </location>
</feature>
<gene>
    <name evidence="11" type="ORF">ACFL27_19385</name>
</gene>
<protein>
    <recommendedName>
        <fullName evidence="9">Transport permease protein</fullName>
    </recommendedName>
</protein>
<comment type="subcellular location">
    <subcellularLocation>
        <location evidence="1">Cell inner membrane</location>
        <topology evidence="1">Multi-pass membrane protein</topology>
    </subcellularLocation>
    <subcellularLocation>
        <location evidence="9">Cell membrane</location>
        <topology evidence="9">Multi-pass membrane protein</topology>
    </subcellularLocation>
</comment>
<evidence type="ECO:0000256" key="2">
    <source>
        <dbReference type="ARBA" id="ARBA00007783"/>
    </source>
</evidence>
<evidence type="ECO:0000256" key="7">
    <source>
        <dbReference type="ARBA" id="ARBA00022989"/>
    </source>
</evidence>
<dbReference type="EMBL" id="JBHPBY010000303">
    <property type="protein sequence ID" value="MFC1852366.1"/>
    <property type="molecule type" value="Genomic_DNA"/>
</dbReference>
<feature type="transmembrane region" description="Helical" evidence="9">
    <location>
        <begin position="197"/>
        <end position="219"/>
    </location>
</feature>
<evidence type="ECO:0000313" key="11">
    <source>
        <dbReference type="EMBL" id="MFC1852366.1"/>
    </source>
</evidence>
<keyword evidence="6 9" id="KW-0812">Transmembrane</keyword>
<keyword evidence="12" id="KW-1185">Reference proteome</keyword>
<evidence type="ECO:0000259" key="10">
    <source>
        <dbReference type="PROSITE" id="PS51012"/>
    </source>
</evidence>
<dbReference type="Pfam" id="PF01061">
    <property type="entry name" value="ABC2_membrane"/>
    <property type="match status" value="1"/>
</dbReference>
<keyword evidence="4 9" id="KW-1003">Cell membrane</keyword>
<keyword evidence="7 9" id="KW-1133">Transmembrane helix</keyword>
<dbReference type="PRINTS" id="PR00164">
    <property type="entry name" value="ABC2TRNSPORT"/>
</dbReference>
<evidence type="ECO:0000256" key="6">
    <source>
        <dbReference type="ARBA" id="ARBA00022692"/>
    </source>
</evidence>
<feature type="transmembrane region" description="Helical" evidence="9">
    <location>
        <begin position="85"/>
        <end position="107"/>
    </location>
</feature>
<dbReference type="InterPro" id="IPR013525">
    <property type="entry name" value="ABC2_TM"/>
</dbReference>
<keyword evidence="3 9" id="KW-0813">Transport</keyword>
<organism evidence="11 12">
    <name type="scientific">candidate division CSSED10-310 bacterium</name>
    <dbReference type="NCBI Taxonomy" id="2855610"/>
    <lineage>
        <taxon>Bacteria</taxon>
        <taxon>Bacteria division CSSED10-310</taxon>
    </lineage>
</organism>
<comment type="similarity">
    <text evidence="2 9">Belongs to the ABC-2 integral membrane protein family.</text>
</comment>
<keyword evidence="5" id="KW-0997">Cell inner membrane</keyword>
<dbReference type="PANTHER" id="PTHR30413:SF8">
    <property type="entry name" value="TRANSPORT PERMEASE PROTEIN"/>
    <property type="match status" value="1"/>
</dbReference>
<evidence type="ECO:0000256" key="3">
    <source>
        <dbReference type="ARBA" id="ARBA00022448"/>
    </source>
</evidence>
<dbReference type="Proteomes" id="UP001594351">
    <property type="component" value="Unassembled WGS sequence"/>
</dbReference>
<evidence type="ECO:0000313" key="12">
    <source>
        <dbReference type="Proteomes" id="UP001594351"/>
    </source>
</evidence>
<dbReference type="PANTHER" id="PTHR30413">
    <property type="entry name" value="INNER MEMBRANE TRANSPORT PERMEASE"/>
    <property type="match status" value="1"/>
</dbReference>
<evidence type="ECO:0000256" key="1">
    <source>
        <dbReference type="ARBA" id="ARBA00004429"/>
    </source>
</evidence>
<accession>A0ABV6Z1N8</accession>
<evidence type="ECO:0000256" key="9">
    <source>
        <dbReference type="RuleBase" id="RU361157"/>
    </source>
</evidence>
<feature type="transmembrane region" description="Helical" evidence="9">
    <location>
        <begin position="128"/>
        <end position="158"/>
    </location>
</feature>
<sequence>MFWQNEHVSQLAPVQWLNSILSKMLKDLLVLWKYQGLIRSLVFRDLRIKYKSSFLGFFWSLLHPLLMMAVYALIFSILIRMKVEGPYAIFLLAGILPWLFFASSLTLTAPSLLSNSSLINKVFFPREILPLAIIFSNLVNFLLSIVVFLIFMLIFGLYPGATLIWLPGLIFLHLLFTIGLSLLIATANVFFRDVSHVIDIVLQLWFFSVPIIYTVDFLMDKIGWHWIMLYRLNPMVPFIEMYRSIMMYSRLPGLSSWLYVTLISVITFMIGYGVFKRLEFDMVKEI</sequence>
<name>A0ABV6Z1N8_UNCC1</name>
<dbReference type="InterPro" id="IPR047817">
    <property type="entry name" value="ABC2_TM_bact-type"/>
</dbReference>
<keyword evidence="8 9" id="KW-0472">Membrane</keyword>
<comment type="caution">
    <text evidence="11">The sequence shown here is derived from an EMBL/GenBank/DDBJ whole genome shotgun (WGS) entry which is preliminary data.</text>
</comment>
<evidence type="ECO:0000256" key="4">
    <source>
        <dbReference type="ARBA" id="ARBA00022475"/>
    </source>
</evidence>